<feature type="region of interest" description="Disordered" evidence="1">
    <location>
        <begin position="112"/>
        <end position="149"/>
    </location>
</feature>
<sequence>MTEKKWRNEISEAELESQITQAKAAWVQAASTEPRAESVKFYPRKLQYTIELTNRAQFSFPVPLIRELADASKEALADVHLSGDGSSIHWETLDVDFSVPGLIYRILGTKPSMSELGRQGGKKRSTAKSEASRQNGKKGGRPRKKAVTV</sequence>
<protein>
    <recommendedName>
        <fullName evidence="4">DUF2442 domain-containing protein</fullName>
    </recommendedName>
</protein>
<dbReference type="Proteomes" id="UP000217895">
    <property type="component" value="Chromosome"/>
</dbReference>
<evidence type="ECO:0000256" key="1">
    <source>
        <dbReference type="SAM" id="MobiDB-lite"/>
    </source>
</evidence>
<organism evidence="2 3">
    <name type="scientific">Leptolyngbya boryana NIES-2135</name>
    <dbReference type="NCBI Taxonomy" id="1973484"/>
    <lineage>
        <taxon>Bacteria</taxon>
        <taxon>Bacillati</taxon>
        <taxon>Cyanobacteriota</taxon>
        <taxon>Cyanophyceae</taxon>
        <taxon>Leptolyngbyales</taxon>
        <taxon>Leptolyngbyaceae</taxon>
        <taxon>Leptolyngbya group</taxon>
        <taxon>Leptolyngbya</taxon>
    </lineage>
</organism>
<dbReference type="InterPro" id="IPR018841">
    <property type="entry name" value="DUF2442"/>
</dbReference>
<evidence type="ECO:0000313" key="2">
    <source>
        <dbReference type="EMBL" id="BAY55873.1"/>
    </source>
</evidence>
<evidence type="ECO:0000313" key="3">
    <source>
        <dbReference type="Proteomes" id="UP000217895"/>
    </source>
</evidence>
<dbReference type="Gene3D" id="3.30.2020.40">
    <property type="entry name" value="Uncharacterised protein PF10387, DUF2442"/>
    <property type="match status" value="1"/>
</dbReference>
<keyword evidence="3" id="KW-1185">Reference proteome</keyword>
<reference evidence="2 3" key="1">
    <citation type="submission" date="2017-06" db="EMBL/GenBank/DDBJ databases">
        <title>Genome sequencing of cyanobaciteial culture collection at National Institute for Environmental Studies (NIES).</title>
        <authorList>
            <person name="Hirose Y."/>
            <person name="Shimura Y."/>
            <person name="Fujisawa T."/>
            <person name="Nakamura Y."/>
            <person name="Kawachi M."/>
        </authorList>
    </citation>
    <scope>NUCLEOTIDE SEQUENCE [LARGE SCALE GENOMIC DNA]</scope>
    <source>
        <strain evidence="2 3">NIES-2135</strain>
    </source>
</reference>
<proteinExistence type="predicted"/>
<dbReference type="EMBL" id="AP018203">
    <property type="protein sequence ID" value="BAY55873.1"/>
    <property type="molecule type" value="Genomic_DNA"/>
</dbReference>
<evidence type="ECO:0008006" key="4">
    <source>
        <dbReference type="Google" id="ProtNLM"/>
    </source>
</evidence>
<accession>A0A1Z4JGS7</accession>
<dbReference type="Pfam" id="PF10387">
    <property type="entry name" value="DUF2442"/>
    <property type="match status" value="1"/>
</dbReference>
<gene>
    <name evidence="2" type="ORF">NIES2135_26980</name>
</gene>
<dbReference type="AlphaFoldDB" id="A0A1Z4JGS7"/>
<feature type="compositionally biased region" description="Basic residues" evidence="1">
    <location>
        <begin position="135"/>
        <end position="149"/>
    </location>
</feature>
<name>A0A1Z4JGS7_LEPBY</name>